<sequence>MRQKVAWLMLLFVANAQRSLQSVTCEAPCKPDEFKADPLVVLCGGGRCSTTVSLDKGKTLNMISLPVGTPGVELTMAATDDWDLELRDGTDDACIAGICAASFEGRQGCNNIQDYCLAYEGMDWYFTGDRQNAADSGSSPEEAFPVIEMLKTLGNTTRPLYAQVQASSSGQARVSAINGAFMDCPEVLPGCQPCSEYTGCNFGGTPLCDGSATVTCLLPTTTSSTRTIVSSTVTSSTTRTSTSQSATSSTVTFTSTYTGTKTSTTSRSTTSLTQTVTSATSTKTTTLTTTRSSLTITTTPTTSSTWSFTSSSTGETGTSSTGTSVTSSSSTVTSSSTSSLTFTRTSSTSLTTSSSKTTSTTGTSTSRSSSSTSLSTLTVTSTSSITQSSTVSSISTSSTSRSHSSTTSESSTSRTRSSTTLTHSSSSTATTSSSSSTVSSSVTRTGTTSKTTSTSSSRTQTVSLTQTTMTSTSETATWTSSSTTDSSTTESSTTLSETSSSITQTKTTTSITSTVTCGCCSSCLGWASALGCGSAALCERNLEECQADLRGARFGLEECRKREEFLEATIVTMSSPNCTSFVAEESDDSAVWVLVVLVLLLLITLLILLLLCWRLRQRHNALKEQLAQCKDELFTSPTHLAQDRPEQRQVRKLQRSLDEAKKKLAAKEELEIKLSQLQEQLKKEQSNGKQGQDLWKLNRSMYHILRQVVQDSRDFAREVKEDSEKVPVIKQRIQKFEAQLALTAGRRDAAEAELAGLVNKAQADAALPSEVDTCCDSESPVSFSTGLGRRVKVPTPIITEVLESPRPPAAVVPNTERDAAPAAAAAPGVVERDGFTSVAPTAAVLSPPARTLVKQESRIEEVIAQRLEITPHNLRSSLRQAGQKNKDGSTLLPLQRVLSKRLDEAKVQPGEEPTEPMTDQA</sequence>
<comment type="caution">
    <text evidence="1">The sequence shown here is derived from an EMBL/GenBank/DDBJ whole genome shotgun (WGS) entry which is preliminary data.</text>
</comment>
<dbReference type="PANTHER" id="PTHR15381:SF1">
    <property type="entry name" value="CHONDROITIN SULFATE PROTEOGLYCAN 5"/>
    <property type="match status" value="1"/>
</dbReference>
<evidence type="ECO:0000313" key="1">
    <source>
        <dbReference type="EMBL" id="CAK9039650.1"/>
    </source>
</evidence>
<name>A0ABP0LN71_9DINO</name>
<organism evidence="1 2">
    <name type="scientific">Durusdinium trenchii</name>
    <dbReference type="NCBI Taxonomy" id="1381693"/>
    <lineage>
        <taxon>Eukaryota</taxon>
        <taxon>Sar</taxon>
        <taxon>Alveolata</taxon>
        <taxon>Dinophyceae</taxon>
        <taxon>Suessiales</taxon>
        <taxon>Symbiodiniaceae</taxon>
        <taxon>Durusdinium</taxon>
    </lineage>
</organism>
<accession>A0ABP0LN71</accession>
<dbReference type="EMBL" id="CAXAMN010013002">
    <property type="protein sequence ID" value="CAK9039650.1"/>
    <property type="molecule type" value="Genomic_DNA"/>
</dbReference>
<reference evidence="1 2" key="1">
    <citation type="submission" date="2024-02" db="EMBL/GenBank/DDBJ databases">
        <authorList>
            <person name="Chen Y."/>
            <person name="Shah S."/>
            <person name="Dougan E. K."/>
            <person name="Thang M."/>
            <person name="Chan C."/>
        </authorList>
    </citation>
    <scope>NUCLEOTIDE SEQUENCE [LARGE SCALE GENOMIC DNA]</scope>
</reference>
<keyword evidence="2" id="KW-1185">Reference proteome</keyword>
<gene>
    <name evidence="1" type="ORF">CCMP2556_LOCUS21468</name>
</gene>
<evidence type="ECO:0000313" key="2">
    <source>
        <dbReference type="Proteomes" id="UP001642484"/>
    </source>
</evidence>
<protein>
    <submittedName>
        <fullName evidence="1">Uncharacterized protein</fullName>
    </submittedName>
</protein>
<dbReference type="PANTHER" id="PTHR15381">
    <property type="entry name" value="CHONDROITIN SULFATE PROTEOGLYCAN 5 -RELATED"/>
    <property type="match status" value="1"/>
</dbReference>
<proteinExistence type="predicted"/>
<dbReference type="Proteomes" id="UP001642484">
    <property type="component" value="Unassembled WGS sequence"/>
</dbReference>